<proteinExistence type="predicted"/>
<dbReference type="RefSeq" id="WP_011922987.1">
    <property type="nucleotide sequence ID" value="NC_009444.1"/>
</dbReference>
<protein>
    <submittedName>
        <fullName evidence="1">Uncharacterized protein</fullName>
    </submittedName>
</protein>
<name>A4V7S4_PSEFS</name>
<reference evidence="1 2" key="1">
    <citation type="journal article" date="2007" name="ISME J.">
        <title>Sequence-based analysis of pQBR103; a representative of a unique, transfer-proficient mega plasmid resident in the microbial community of sugar beet.</title>
        <authorList>
            <person name="Tett A."/>
            <person name="Spiers A.J."/>
            <person name="Crossman L.C."/>
            <person name="Ager D."/>
            <person name="Ciric L."/>
            <person name="Dow J.M."/>
            <person name="Fry J.C."/>
            <person name="Harris D."/>
            <person name="Lilley A."/>
            <person name="Oliver A."/>
            <person name="Parkhill J."/>
            <person name="Quail M.A."/>
            <person name="Rainey P.B."/>
            <person name="Saunders N.J."/>
            <person name="Seeger K."/>
            <person name="Snyder L.A.S."/>
            <person name="Squares R."/>
            <person name="Thomas C.M."/>
            <person name="Turner S.L."/>
            <person name="Zhang X.-X."/>
            <person name="Field D."/>
            <person name="Bailey M.J."/>
        </authorList>
    </citation>
    <scope>NUCLEOTIDE SEQUENCE [LARGE SCALE GENOMIC DNA]</scope>
    <source>
        <strain evidence="1 2">SBW25</strain>
    </source>
</reference>
<evidence type="ECO:0000313" key="2">
    <source>
        <dbReference type="Proteomes" id="UP000002332"/>
    </source>
</evidence>
<organism evidence="1 2">
    <name type="scientific">Pseudomonas fluorescens (strain SBW25)</name>
    <dbReference type="NCBI Taxonomy" id="216595"/>
    <lineage>
        <taxon>Bacteria</taxon>
        <taxon>Pseudomonadati</taxon>
        <taxon>Pseudomonadota</taxon>
        <taxon>Gammaproteobacteria</taxon>
        <taxon>Pseudomonadales</taxon>
        <taxon>Pseudomonadaceae</taxon>
        <taxon>Pseudomonas</taxon>
    </lineage>
</organism>
<gene>
    <name evidence="1" type="ordered locus">pQBR0179</name>
</gene>
<sequence>MYTIDTHRNWSIDPNSHLADTSPEWKDWMSGQAALAAEYMEQQGLKSIDYIGPFLRHPVPILEKEGPLSLLVLPKGSIIHRVDLRPVRGFPAVPFAMFMVTSVGQTFELQADLLVQCNDVRPGRISKDGSQRLSLVETRIAIVNPSRDYAFYVSLDSWAELNGAELSARLQAAWRRSEGQSSSRKMSVTDVILSAGADTAGLDYDEKVEDACRHPFFGPPDSYSRVVHISDKILKGFPDETDPTQFRACSCPITRPCVCGKRSGN</sequence>
<dbReference type="Proteomes" id="UP000002332">
    <property type="component" value="Plasmid pQBR103"/>
</dbReference>
<keyword evidence="1" id="KW-0614">Plasmid</keyword>
<dbReference type="AlphaFoldDB" id="A4V7S4"/>
<dbReference type="EMBL" id="AM235768">
    <property type="protein sequence ID" value="CAM96211.1"/>
    <property type="molecule type" value="Genomic_DNA"/>
</dbReference>
<evidence type="ECO:0000313" key="1">
    <source>
        <dbReference type="EMBL" id="CAM96211.1"/>
    </source>
</evidence>
<geneLocation type="plasmid" evidence="1 2">
    <name>pQBR103</name>
</geneLocation>
<accession>A4V7S4</accession>